<dbReference type="GO" id="GO:0045271">
    <property type="term" value="C:respiratory chain complex I"/>
    <property type="evidence" value="ECO:0007669"/>
    <property type="project" value="InterPro"/>
</dbReference>
<sequence length="156" mass="17687">MSQILKSLKVPPNSASLEEARTRTFEFFRMCCRSIPHVMEIYNLHDVVSPSQLRYAAAAEVRKNANVTNPKVIDMLLFKGMEELMNIVNQSKQRHHIVGQYVVGRWFEPQQGHWRHYKPAASPGPRGTNRGGPALKQRDPVGTTSRVRKATPESHG</sequence>
<dbReference type="EMBL" id="CP133612">
    <property type="protein sequence ID" value="WMV08516.1"/>
    <property type="molecule type" value="Genomic_DNA"/>
</dbReference>
<dbReference type="GO" id="GO:0006979">
    <property type="term" value="P:response to oxidative stress"/>
    <property type="evidence" value="ECO:0007669"/>
    <property type="project" value="TreeGrafter"/>
</dbReference>
<dbReference type="PANTHER" id="PTHR12964">
    <property type="entry name" value="NADH-UBIQUINONE OXIDOREDUCTASE B14 SUBUNIT"/>
    <property type="match status" value="1"/>
</dbReference>
<protein>
    <recommendedName>
        <fullName evidence="4">NADH dehydrogenase [ubiquinone] 1 alpha subcomplex subunit 6</fullName>
    </recommendedName>
</protein>
<feature type="region of interest" description="Disordered" evidence="1">
    <location>
        <begin position="115"/>
        <end position="156"/>
    </location>
</feature>
<keyword evidence="3" id="KW-1185">Reference proteome</keyword>
<dbReference type="Proteomes" id="UP001234989">
    <property type="component" value="Chromosome 1"/>
</dbReference>
<dbReference type="AlphaFoldDB" id="A0AAF0PTN8"/>
<gene>
    <name evidence="2" type="ORF">MTR67_001901</name>
</gene>
<organism evidence="2 3">
    <name type="scientific">Solanum verrucosum</name>
    <dbReference type="NCBI Taxonomy" id="315347"/>
    <lineage>
        <taxon>Eukaryota</taxon>
        <taxon>Viridiplantae</taxon>
        <taxon>Streptophyta</taxon>
        <taxon>Embryophyta</taxon>
        <taxon>Tracheophyta</taxon>
        <taxon>Spermatophyta</taxon>
        <taxon>Magnoliopsida</taxon>
        <taxon>eudicotyledons</taxon>
        <taxon>Gunneridae</taxon>
        <taxon>Pentapetalae</taxon>
        <taxon>asterids</taxon>
        <taxon>lamiids</taxon>
        <taxon>Solanales</taxon>
        <taxon>Solanaceae</taxon>
        <taxon>Solanoideae</taxon>
        <taxon>Solaneae</taxon>
        <taxon>Solanum</taxon>
    </lineage>
</organism>
<proteinExistence type="predicted"/>
<dbReference type="InterPro" id="IPR045299">
    <property type="entry name" value="Complex1_LYR_NDUFA6_LYRM6"/>
</dbReference>
<evidence type="ECO:0000313" key="3">
    <source>
        <dbReference type="Proteomes" id="UP001234989"/>
    </source>
</evidence>
<name>A0AAF0PTN8_SOLVR</name>
<evidence type="ECO:0000313" key="2">
    <source>
        <dbReference type="EMBL" id="WMV08516.1"/>
    </source>
</evidence>
<dbReference type="PANTHER" id="PTHR12964:SF5">
    <property type="entry name" value="NADH DEHYDROGENASE [UBIQUINONE] 1 ALPHA SUBCOMPLEX SUBUNIT 6"/>
    <property type="match status" value="1"/>
</dbReference>
<dbReference type="CDD" id="cd20266">
    <property type="entry name" value="Complex1_LYR_NDUFA6_LYRM6"/>
    <property type="match status" value="1"/>
</dbReference>
<evidence type="ECO:0000256" key="1">
    <source>
        <dbReference type="SAM" id="MobiDB-lite"/>
    </source>
</evidence>
<accession>A0AAF0PTN8</accession>
<reference evidence="2" key="1">
    <citation type="submission" date="2023-08" db="EMBL/GenBank/DDBJ databases">
        <title>A de novo genome assembly of Solanum verrucosum Schlechtendal, a Mexican diploid species geographically isolated from the other diploid A-genome species in potato relatives.</title>
        <authorList>
            <person name="Hosaka K."/>
        </authorList>
    </citation>
    <scope>NUCLEOTIDE SEQUENCE</scope>
    <source>
        <tissue evidence="2">Young leaves</tissue>
    </source>
</reference>
<evidence type="ECO:0008006" key="4">
    <source>
        <dbReference type="Google" id="ProtNLM"/>
    </source>
</evidence>
<dbReference type="InterPro" id="IPR016488">
    <property type="entry name" value="NADH_Ub_cplx-1_asu_su-6"/>
</dbReference>